<dbReference type="InterPro" id="IPR001789">
    <property type="entry name" value="Sig_transdc_resp-reg_receiver"/>
</dbReference>
<dbReference type="GO" id="GO:0000976">
    <property type="term" value="F:transcription cis-regulatory region binding"/>
    <property type="evidence" value="ECO:0007669"/>
    <property type="project" value="TreeGrafter"/>
</dbReference>
<feature type="modified residue" description="4-aspartylphosphate" evidence="6">
    <location>
        <position position="58"/>
    </location>
</feature>
<keyword evidence="3" id="KW-0805">Transcription regulation</keyword>
<reference evidence="8 9" key="1">
    <citation type="submission" date="2018-03" db="EMBL/GenBank/DDBJ databases">
        <title>Aquarubrobacter algicola gen. nov., sp. nov., a novel actinobacterium isolated from shallow eutrophic lake during the end of cyanobacterial harmful algal blooms.</title>
        <authorList>
            <person name="Chun S.J."/>
        </authorList>
    </citation>
    <scope>NUCLEOTIDE SEQUENCE [LARGE SCALE GENOMIC DNA]</scope>
    <source>
        <strain evidence="8 9">Seoho-28</strain>
    </source>
</reference>
<dbReference type="InterPro" id="IPR058245">
    <property type="entry name" value="NreC/VraR/RcsB-like_REC"/>
</dbReference>
<evidence type="ECO:0000313" key="9">
    <source>
        <dbReference type="Proteomes" id="UP000240739"/>
    </source>
</evidence>
<evidence type="ECO:0000256" key="1">
    <source>
        <dbReference type="ARBA" id="ARBA00022553"/>
    </source>
</evidence>
<gene>
    <name evidence="8" type="ORF">C7Y72_06030</name>
</gene>
<keyword evidence="4" id="KW-0238">DNA-binding</keyword>
<dbReference type="GO" id="GO:0032993">
    <property type="term" value="C:protein-DNA complex"/>
    <property type="evidence" value="ECO:0007669"/>
    <property type="project" value="TreeGrafter"/>
</dbReference>
<feature type="domain" description="Response regulatory" evidence="7">
    <location>
        <begin position="7"/>
        <end position="123"/>
    </location>
</feature>
<evidence type="ECO:0000256" key="5">
    <source>
        <dbReference type="ARBA" id="ARBA00023163"/>
    </source>
</evidence>
<dbReference type="CDD" id="cd17535">
    <property type="entry name" value="REC_NarL-like"/>
    <property type="match status" value="1"/>
</dbReference>
<protein>
    <recommendedName>
        <fullName evidence="7">Response regulatory domain-containing protein</fullName>
    </recommendedName>
</protein>
<organism evidence="8 9">
    <name type="scientific">Paraconexibacter algicola</name>
    <dbReference type="NCBI Taxonomy" id="2133960"/>
    <lineage>
        <taxon>Bacteria</taxon>
        <taxon>Bacillati</taxon>
        <taxon>Actinomycetota</taxon>
        <taxon>Thermoleophilia</taxon>
        <taxon>Solirubrobacterales</taxon>
        <taxon>Paraconexibacteraceae</taxon>
        <taxon>Paraconexibacter</taxon>
    </lineage>
</organism>
<accession>A0A2T4UJ18</accession>
<dbReference type="OrthoDB" id="9800897at2"/>
<evidence type="ECO:0000256" key="3">
    <source>
        <dbReference type="ARBA" id="ARBA00023015"/>
    </source>
</evidence>
<dbReference type="PANTHER" id="PTHR48111">
    <property type="entry name" value="REGULATOR OF RPOS"/>
    <property type="match status" value="1"/>
</dbReference>
<dbReference type="AlphaFoldDB" id="A0A2T4UJ18"/>
<dbReference type="PANTHER" id="PTHR48111:SF1">
    <property type="entry name" value="TWO-COMPONENT RESPONSE REGULATOR ORR33"/>
    <property type="match status" value="1"/>
</dbReference>
<evidence type="ECO:0000256" key="6">
    <source>
        <dbReference type="PROSITE-ProRule" id="PRU00169"/>
    </source>
</evidence>
<dbReference type="GO" id="GO:0006355">
    <property type="term" value="P:regulation of DNA-templated transcription"/>
    <property type="evidence" value="ECO:0007669"/>
    <property type="project" value="TreeGrafter"/>
</dbReference>
<dbReference type="Gene3D" id="3.40.50.2300">
    <property type="match status" value="1"/>
</dbReference>
<dbReference type="RefSeq" id="WP_107567678.1">
    <property type="nucleotide sequence ID" value="NZ_PYYB01000001.1"/>
</dbReference>
<keyword evidence="1 6" id="KW-0597">Phosphoprotein</keyword>
<evidence type="ECO:0000259" key="7">
    <source>
        <dbReference type="PROSITE" id="PS50110"/>
    </source>
</evidence>
<evidence type="ECO:0000313" key="8">
    <source>
        <dbReference type="EMBL" id="PTL59240.1"/>
    </source>
</evidence>
<keyword evidence="5" id="KW-0804">Transcription</keyword>
<comment type="caution">
    <text evidence="8">The sequence shown here is derived from an EMBL/GenBank/DDBJ whole genome shotgun (WGS) entry which is preliminary data.</text>
</comment>
<evidence type="ECO:0000256" key="2">
    <source>
        <dbReference type="ARBA" id="ARBA00023012"/>
    </source>
</evidence>
<keyword evidence="9" id="KW-1185">Reference proteome</keyword>
<name>A0A2T4UJ18_9ACTN</name>
<dbReference type="EMBL" id="PYYB01000001">
    <property type="protein sequence ID" value="PTL59240.1"/>
    <property type="molecule type" value="Genomic_DNA"/>
</dbReference>
<dbReference type="GO" id="GO:0000156">
    <property type="term" value="F:phosphorelay response regulator activity"/>
    <property type="evidence" value="ECO:0007669"/>
    <property type="project" value="TreeGrafter"/>
</dbReference>
<dbReference type="Proteomes" id="UP000240739">
    <property type="component" value="Unassembled WGS sequence"/>
</dbReference>
<evidence type="ECO:0000256" key="4">
    <source>
        <dbReference type="ARBA" id="ARBA00023125"/>
    </source>
</evidence>
<keyword evidence="2" id="KW-0902">Two-component regulatory system</keyword>
<dbReference type="SMART" id="SM00448">
    <property type="entry name" value="REC"/>
    <property type="match status" value="1"/>
</dbReference>
<sequence>MTAGPLRIVLCDDVPELRTLMRFGVEEDGDMTVVGEAGEAQACVELVGREQPDGILLDLSMPGIDGLQAIPLLRAAAPAMVIVVFSGFSADRMEGLTREVGADRYVEKGADMETVRAALRGAVADRAAARGA</sequence>
<dbReference type="Pfam" id="PF00072">
    <property type="entry name" value="Response_reg"/>
    <property type="match status" value="1"/>
</dbReference>
<dbReference type="SUPFAM" id="SSF52172">
    <property type="entry name" value="CheY-like"/>
    <property type="match status" value="1"/>
</dbReference>
<dbReference type="InterPro" id="IPR011006">
    <property type="entry name" value="CheY-like_superfamily"/>
</dbReference>
<dbReference type="PROSITE" id="PS50110">
    <property type="entry name" value="RESPONSE_REGULATORY"/>
    <property type="match status" value="1"/>
</dbReference>
<dbReference type="InterPro" id="IPR039420">
    <property type="entry name" value="WalR-like"/>
</dbReference>
<proteinExistence type="predicted"/>
<dbReference type="GO" id="GO:0005829">
    <property type="term" value="C:cytosol"/>
    <property type="evidence" value="ECO:0007669"/>
    <property type="project" value="TreeGrafter"/>
</dbReference>